<comment type="caution">
    <text evidence="1">The sequence shown here is derived from an EMBL/GenBank/DDBJ whole genome shotgun (WGS) entry which is preliminary data.</text>
</comment>
<dbReference type="EC" id="3.5.99.5" evidence="1"/>
<dbReference type="SUPFAM" id="SSF55298">
    <property type="entry name" value="YjgF-like"/>
    <property type="match status" value="1"/>
</dbReference>
<dbReference type="InterPro" id="IPR035959">
    <property type="entry name" value="RutC-like_sf"/>
</dbReference>
<dbReference type="PANTHER" id="PTHR43857">
    <property type="entry name" value="BLR7761 PROTEIN"/>
    <property type="match status" value="1"/>
</dbReference>
<dbReference type="Proteomes" id="UP000265341">
    <property type="component" value="Unassembled WGS sequence"/>
</dbReference>
<dbReference type="CDD" id="cd06154">
    <property type="entry name" value="YjgF_YER057c_UK114_like_6"/>
    <property type="match status" value="1"/>
</dbReference>
<dbReference type="EMBL" id="QWLA01000005">
    <property type="protein sequence ID" value="RIH89119.1"/>
    <property type="molecule type" value="Genomic_DNA"/>
</dbReference>
<proteinExistence type="predicted"/>
<dbReference type="Gene3D" id="3.30.1330.40">
    <property type="entry name" value="RutC-like"/>
    <property type="match status" value="1"/>
</dbReference>
<evidence type="ECO:0000313" key="1">
    <source>
        <dbReference type="EMBL" id="RIH89119.1"/>
    </source>
</evidence>
<sequence length="131" mass="14150">MRHNIPGTSPYEPIVGYCRAVRVGPYVHVAGTTAVGPDGRLVGVGDAYAQTKQILHIIEGALAKAGARLSDVVRTRMYVLNIERDWEAVGRAHGEFFREVRPAATMVQVGALIDPEMLVEIEADAIIAEGL</sequence>
<dbReference type="OrthoDB" id="9799840at2"/>
<dbReference type="PANTHER" id="PTHR43857:SF1">
    <property type="entry name" value="YJGH FAMILY PROTEIN"/>
    <property type="match status" value="1"/>
</dbReference>
<dbReference type="RefSeq" id="WP_119275858.1">
    <property type="nucleotide sequence ID" value="NZ_QWLA01000005.1"/>
</dbReference>
<gene>
    <name evidence="1" type="primary">amnD</name>
    <name evidence="1" type="ORF">Mrose_00504</name>
</gene>
<dbReference type="InterPro" id="IPR006175">
    <property type="entry name" value="YjgF/YER057c/UK114"/>
</dbReference>
<reference evidence="1 2" key="1">
    <citation type="submission" date="2018-08" db="EMBL/GenBank/DDBJ databases">
        <title>Meiothermus roseus NBRC 110900 genome sequencing project.</title>
        <authorList>
            <person name="Da Costa M.S."/>
            <person name="Albuquerque L."/>
            <person name="Raposo P."/>
            <person name="Froufe H.J.C."/>
            <person name="Barroso C.S."/>
            <person name="Egas C."/>
        </authorList>
    </citation>
    <scope>NUCLEOTIDE SEQUENCE [LARGE SCALE GENOMIC DNA]</scope>
    <source>
        <strain evidence="1 2">NBRC 110900</strain>
    </source>
</reference>
<protein>
    <submittedName>
        <fullName evidence="1">2-aminomuconate deaminase</fullName>
        <ecNumber evidence="1">3.5.99.5</ecNumber>
    </submittedName>
</protein>
<evidence type="ECO:0000313" key="2">
    <source>
        <dbReference type="Proteomes" id="UP000265341"/>
    </source>
</evidence>
<keyword evidence="1" id="KW-0378">Hydrolase</keyword>
<accession>A0A399F1H3</accession>
<name>A0A399F1H3_9DEIN</name>
<dbReference type="Pfam" id="PF01042">
    <property type="entry name" value="Ribonuc_L-PSP"/>
    <property type="match status" value="1"/>
</dbReference>
<organism evidence="1 2">
    <name type="scientific">Calidithermus roseus</name>
    <dbReference type="NCBI Taxonomy" id="1644118"/>
    <lineage>
        <taxon>Bacteria</taxon>
        <taxon>Thermotogati</taxon>
        <taxon>Deinococcota</taxon>
        <taxon>Deinococci</taxon>
        <taxon>Thermales</taxon>
        <taxon>Thermaceae</taxon>
        <taxon>Calidithermus</taxon>
    </lineage>
</organism>
<dbReference type="GO" id="GO:0050540">
    <property type="term" value="F:2-aminomuconate deaminase activity"/>
    <property type="evidence" value="ECO:0007669"/>
    <property type="project" value="UniProtKB-EC"/>
</dbReference>
<keyword evidence="2" id="KW-1185">Reference proteome</keyword>
<dbReference type="AlphaFoldDB" id="A0A399F1H3"/>